<dbReference type="Pfam" id="PF02636">
    <property type="entry name" value="Methyltransf_28"/>
    <property type="match status" value="1"/>
</dbReference>
<dbReference type="RefSeq" id="WP_131004065.1">
    <property type="nucleotide sequence ID" value="NZ_JBHSZR010000009.1"/>
</dbReference>
<dbReference type="SUPFAM" id="SSF53335">
    <property type="entry name" value="S-adenosyl-L-methionine-dependent methyltransferases"/>
    <property type="match status" value="1"/>
</dbReference>
<protein>
    <submittedName>
        <fullName evidence="3">SAM-dependent methyltransferase</fullName>
    </submittedName>
</protein>
<keyword evidence="2 3" id="KW-0808">Transferase</keyword>
<dbReference type="GO" id="GO:0035243">
    <property type="term" value="F:protein-arginine omega-N symmetric methyltransferase activity"/>
    <property type="evidence" value="ECO:0007669"/>
    <property type="project" value="TreeGrafter"/>
</dbReference>
<keyword evidence="4" id="KW-1185">Reference proteome</keyword>
<evidence type="ECO:0000313" key="4">
    <source>
        <dbReference type="Proteomes" id="UP000291613"/>
    </source>
</evidence>
<dbReference type="EMBL" id="SIUB01000007">
    <property type="protein sequence ID" value="TBN48582.1"/>
    <property type="molecule type" value="Genomic_DNA"/>
</dbReference>
<dbReference type="GO" id="GO:0032259">
    <property type="term" value="P:methylation"/>
    <property type="evidence" value="ECO:0007669"/>
    <property type="project" value="UniProtKB-KW"/>
</dbReference>
<dbReference type="PANTHER" id="PTHR12049">
    <property type="entry name" value="PROTEIN ARGININE METHYLTRANSFERASE NDUFAF7, MITOCHONDRIAL"/>
    <property type="match status" value="1"/>
</dbReference>
<dbReference type="AlphaFoldDB" id="A0A4Q9GEX5"/>
<dbReference type="InterPro" id="IPR038375">
    <property type="entry name" value="NDUFAF7_sf"/>
</dbReference>
<accession>A0A4Q9GEX5</accession>
<evidence type="ECO:0000256" key="1">
    <source>
        <dbReference type="ARBA" id="ARBA00022603"/>
    </source>
</evidence>
<organism evidence="3 4">
    <name type="scientific">Hansschlegelia quercus</name>
    <dbReference type="NCBI Taxonomy" id="2528245"/>
    <lineage>
        <taxon>Bacteria</taxon>
        <taxon>Pseudomonadati</taxon>
        <taxon>Pseudomonadota</taxon>
        <taxon>Alphaproteobacteria</taxon>
        <taxon>Hyphomicrobiales</taxon>
        <taxon>Methylopilaceae</taxon>
        <taxon>Hansschlegelia</taxon>
    </lineage>
</organism>
<dbReference type="OrthoDB" id="9794208at2"/>
<evidence type="ECO:0000256" key="2">
    <source>
        <dbReference type="ARBA" id="ARBA00022679"/>
    </source>
</evidence>
<keyword evidence="1 3" id="KW-0489">Methyltransferase</keyword>
<proteinExistence type="predicted"/>
<dbReference type="Gene3D" id="3.40.50.12710">
    <property type="match status" value="1"/>
</dbReference>
<dbReference type="Proteomes" id="UP000291613">
    <property type="component" value="Unassembled WGS sequence"/>
</dbReference>
<reference evidence="3 4" key="1">
    <citation type="submission" date="2019-02" db="EMBL/GenBank/DDBJ databases">
        <title>Hansschlegelia quercus sp. nov., a novel methylotrophic bacterium from buds of oak (Quercus robur L.).</title>
        <authorList>
            <person name="Agafonova N.V."/>
            <person name="Kaparullina E.N."/>
            <person name="Grouzdev D.S."/>
            <person name="Doronina N.V."/>
        </authorList>
    </citation>
    <scope>NUCLEOTIDE SEQUENCE [LARGE SCALE GENOMIC DNA]</scope>
    <source>
        <strain evidence="3 4">Dub</strain>
    </source>
</reference>
<name>A0A4Q9GEX5_9HYPH</name>
<evidence type="ECO:0000313" key="3">
    <source>
        <dbReference type="EMBL" id="TBN48582.1"/>
    </source>
</evidence>
<dbReference type="InterPro" id="IPR003788">
    <property type="entry name" value="NDUFAF7"/>
</dbReference>
<dbReference type="InterPro" id="IPR029063">
    <property type="entry name" value="SAM-dependent_MTases_sf"/>
</dbReference>
<dbReference type="PANTHER" id="PTHR12049:SF7">
    <property type="entry name" value="PROTEIN ARGININE METHYLTRANSFERASE NDUFAF7, MITOCHONDRIAL"/>
    <property type="match status" value="1"/>
</dbReference>
<comment type="caution">
    <text evidence="3">The sequence shown here is derived from an EMBL/GenBank/DDBJ whole genome shotgun (WGS) entry which is preliminary data.</text>
</comment>
<gene>
    <name evidence="3" type="ORF">EYR15_13375</name>
</gene>
<sequence>MTPLGREIAGLIEQEGPIDVARYMALCLGHPVHGYYATRDPFGARGDFTTAPEISQMFGELIGLWCAAVWVQMGAPERVALIELGPGRGTLMADMLRAAKAAPGFREAVEVTLVETSPTLRDVQARALAGVNVRWAATVEEALASGPDPLPAIIVANEFFDALPIRQFARTADGWRERLIGLDDDGALAFGLSADAPSDVEPPERPVGSVLEISPGALAIVSQIAKHLAAHGGAALAIDYGAAQSAGDTLQAMKAHAFADPLAEPGEADLTAHVDFGTLAAAARCGGADVMALVSQGELLARLGLSARAERLSGNATEAQRDAIAAAVARLTDPSPTGMGALFKALAFADPRLGPLPGFASRRPE</sequence>